<name>A0AAV8PX62_ENSVE</name>
<gene>
    <name evidence="8" type="ORF">OPV22_027979</name>
</gene>
<reference evidence="8 9" key="1">
    <citation type="submission" date="2022-12" db="EMBL/GenBank/DDBJ databases">
        <title>Chromosome-scale assembly of the Ensete ventricosum genome.</title>
        <authorList>
            <person name="Dussert Y."/>
            <person name="Stocks J."/>
            <person name="Wendawek A."/>
            <person name="Woldeyes F."/>
            <person name="Nichols R.A."/>
            <person name="Borrell J.S."/>
        </authorList>
    </citation>
    <scope>NUCLEOTIDE SEQUENCE [LARGE SCALE GENOMIC DNA]</scope>
    <source>
        <strain evidence="9">cv. Maze</strain>
        <tissue evidence="8">Seeds</tissue>
    </source>
</reference>
<dbReference type="PANTHER" id="PTHR11062:SF59">
    <property type="entry name" value="EXOSTOSIN FAMILY PROTEIN"/>
    <property type="match status" value="1"/>
</dbReference>
<dbReference type="InterPro" id="IPR040911">
    <property type="entry name" value="Exostosin_GT47"/>
</dbReference>
<feature type="domain" description="Exostosin GT47" evidence="7">
    <location>
        <begin position="273"/>
        <end position="556"/>
    </location>
</feature>
<evidence type="ECO:0000259" key="7">
    <source>
        <dbReference type="Pfam" id="PF03016"/>
    </source>
</evidence>
<dbReference type="PANTHER" id="PTHR11062">
    <property type="entry name" value="EXOSTOSIN HEPARAN SULFATE GLYCOSYLTRANSFERASE -RELATED"/>
    <property type="match status" value="1"/>
</dbReference>
<dbReference type="GO" id="GO:0000139">
    <property type="term" value="C:Golgi membrane"/>
    <property type="evidence" value="ECO:0007669"/>
    <property type="project" value="UniProtKB-SubCell"/>
</dbReference>
<evidence type="ECO:0000313" key="8">
    <source>
        <dbReference type="EMBL" id="KAJ8465427.1"/>
    </source>
</evidence>
<evidence type="ECO:0000256" key="6">
    <source>
        <dbReference type="SAM" id="MobiDB-lite"/>
    </source>
</evidence>
<keyword evidence="3" id="KW-0808">Transferase</keyword>
<dbReference type="Pfam" id="PF03016">
    <property type="entry name" value="Exostosin_GT47"/>
    <property type="match status" value="1"/>
</dbReference>
<keyword evidence="3" id="KW-0328">Glycosyltransferase</keyword>
<evidence type="ECO:0000256" key="4">
    <source>
        <dbReference type="ARBA" id="ARBA00022968"/>
    </source>
</evidence>
<keyword evidence="4" id="KW-0812">Transmembrane</keyword>
<feature type="compositionally biased region" description="Low complexity" evidence="6">
    <location>
        <begin position="122"/>
        <end position="134"/>
    </location>
</feature>
<evidence type="ECO:0000256" key="3">
    <source>
        <dbReference type="ARBA" id="ARBA00022676"/>
    </source>
</evidence>
<comment type="subcellular location">
    <subcellularLocation>
        <location evidence="1">Golgi apparatus membrane</location>
        <topology evidence="1">Single-pass type II membrane protein</topology>
    </subcellularLocation>
</comment>
<comment type="caution">
    <text evidence="8">The sequence shown here is derived from an EMBL/GenBank/DDBJ whole genome shotgun (WGS) entry which is preliminary data.</text>
</comment>
<comment type="similarity">
    <text evidence="2">Belongs to the glycosyltransferase 47 family.</text>
</comment>
<dbReference type="Proteomes" id="UP001222027">
    <property type="component" value="Unassembled WGS sequence"/>
</dbReference>
<dbReference type="AlphaFoldDB" id="A0AAV8PX62"/>
<proteinExistence type="inferred from homology"/>
<evidence type="ECO:0000256" key="2">
    <source>
        <dbReference type="ARBA" id="ARBA00010271"/>
    </source>
</evidence>
<organism evidence="8 9">
    <name type="scientific">Ensete ventricosum</name>
    <name type="common">Abyssinian banana</name>
    <name type="synonym">Musa ensete</name>
    <dbReference type="NCBI Taxonomy" id="4639"/>
    <lineage>
        <taxon>Eukaryota</taxon>
        <taxon>Viridiplantae</taxon>
        <taxon>Streptophyta</taxon>
        <taxon>Embryophyta</taxon>
        <taxon>Tracheophyta</taxon>
        <taxon>Spermatophyta</taxon>
        <taxon>Magnoliopsida</taxon>
        <taxon>Liliopsida</taxon>
        <taxon>Zingiberales</taxon>
        <taxon>Musaceae</taxon>
        <taxon>Ensete</taxon>
    </lineage>
</organism>
<sequence>MTLMSAFHLWRRRTTRTKHLRPVAVIDYEKAVARCLGWGGGAGAGGWRSLLLLIVLVASTAALYASFSSTLRVYSWFLVPPSSNSSPEEFVLLQSPPPTHPLSASLSSANVKPASTPPPTEVPVSTASPSLVAPSPSPAEGAYDPKTPPLVPDGPGFTASPGVLLVTTVTPPSVAPHRPPRVGDDAMCVSTSKNITTAAFAAKTASTGVSNAAEVNATGVAEVPTHWRQTDLQLIHAKKEIAGAPVVSHDPDLYAPLFLNVSVFKRSYKMMERILKVYIYEDGPKPLCHTPQLDGIYASEGWFMKLMQENTQFVVKDPNKAHLFYLPYSSRQLRTHLYVAGSRSMQPLSIFLRDYVNSISAKYPFWNRTRGADHFLVACHDWATYTTNLHEELRENTIKVVCNADVSEGVFVRGKDVSLAETYVRTPSSPRNNIGGRPAARRSILAFFAGQMHGRVRPILLRYWRGKDRDMRIYEVLPDEIAAKMSYIEHMKSSKFCICPMGYEVNSPRIVEAIYYDCVPVIIANNFVLPFEEVLDWGAISVVVAEKDIPNLKQILLGISSRRYVRMQTNVRRLRKHFLWNHKPVKYDLFHMILHSIWFNRLNHVHVR</sequence>
<evidence type="ECO:0000313" key="9">
    <source>
        <dbReference type="Proteomes" id="UP001222027"/>
    </source>
</evidence>
<dbReference type="InterPro" id="IPR004263">
    <property type="entry name" value="Exostosin"/>
</dbReference>
<accession>A0AAV8PX62</accession>
<dbReference type="GO" id="GO:0016757">
    <property type="term" value="F:glycosyltransferase activity"/>
    <property type="evidence" value="ECO:0007669"/>
    <property type="project" value="UniProtKB-KW"/>
</dbReference>
<evidence type="ECO:0000256" key="1">
    <source>
        <dbReference type="ARBA" id="ARBA00004323"/>
    </source>
</evidence>
<evidence type="ECO:0000256" key="5">
    <source>
        <dbReference type="ARBA" id="ARBA00023034"/>
    </source>
</evidence>
<dbReference type="EMBL" id="JAQQAF010000008">
    <property type="protein sequence ID" value="KAJ8465427.1"/>
    <property type="molecule type" value="Genomic_DNA"/>
</dbReference>
<protein>
    <recommendedName>
        <fullName evidence="7">Exostosin GT47 domain-containing protein</fullName>
    </recommendedName>
</protein>
<keyword evidence="5" id="KW-0333">Golgi apparatus</keyword>
<keyword evidence="4" id="KW-0735">Signal-anchor</keyword>
<keyword evidence="9" id="KW-1185">Reference proteome</keyword>
<feature type="region of interest" description="Disordered" evidence="6">
    <location>
        <begin position="101"/>
        <end position="149"/>
    </location>
</feature>